<dbReference type="EMBL" id="UINC01130242">
    <property type="protein sequence ID" value="SVD11184.1"/>
    <property type="molecule type" value="Genomic_DNA"/>
</dbReference>
<evidence type="ECO:0000313" key="1">
    <source>
        <dbReference type="EMBL" id="SVD11184.1"/>
    </source>
</evidence>
<name>A0A382SMP4_9ZZZZ</name>
<feature type="non-terminal residue" evidence="1">
    <location>
        <position position="73"/>
    </location>
</feature>
<organism evidence="1">
    <name type="scientific">marine metagenome</name>
    <dbReference type="NCBI Taxonomy" id="408172"/>
    <lineage>
        <taxon>unclassified sequences</taxon>
        <taxon>metagenomes</taxon>
        <taxon>ecological metagenomes</taxon>
    </lineage>
</organism>
<dbReference type="AlphaFoldDB" id="A0A382SMP4"/>
<protein>
    <submittedName>
        <fullName evidence="1">Uncharacterized protein</fullName>
    </submittedName>
</protein>
<accession>A0A382SMP4</accession>
<proteinExistence type="predicted"/>
<reference evidence="1" key="1">
    <citation type="submission" date="2018-05" db="EMBL/GenBank/DDBJ databases">
        <authorList>
            <person name="Lanie J.A."/>
            <person name="Ng W.-L."/>
            <person name="Kazmierczak K.M."/>
            <person name="Andrzejewski T.M."/>
            <person name="Davidsen T.M."/>
            <person name="Wayne K.J."/>
            <person name="Tettelin H."/>
            <person name="Glass J.I."/>
            <person name="Rusch D."/>
            <person name="Podicherti R."/>
            <person name="Tsui H.-C.T."/>
            <person name="Winkler M.E."/>
        </authorList>
    </citation>
    <scope>NUCLEOTIDE SEQUENCE</scope>
</reference>
<gene>
    <name evidence="1" type="ORF">METZ01_LOCUS364038</name>
</gene>
<sequence length="73" mass="8038">MTYTLWTLEDGGESLWIASIKGEQMGGGREGQTTEQPGLSPLNSVVQAIGEVERQRELEMDGYYDSKEKLADG</sequence>